<dbReference type="EMBL" id="CM010633">
    <property type="protein sequence ID" value="RID59302.1"/>
    <property type="molecule type" value="Genomic_DNA"/>
</dbReference>
<feature type="domain" description="Ubiquitin-like" evidence="2">
    <location>
        <begin position="1"/>
        <end position="27"/>
    </location>
</feature>
<dbReference type="Gene3D" id="3.10.20.90">
    <property type="entry name" value="Phosphatidylinositol 3-kinase Catalytic Subunit, Chain A, domain 1"/>
    <property type="match status" value="3"/>
</dbReference>
<evidence type="ECO:0000313" key="3">
    <source>
        <dbReference type="EMBL" id="RID59302.1"/>
    </source>
</evidence>
<accession>A0A397Z0S8</accession>
<dbReference type="SMART" id="SM00213">
    <property type="entry name" value="UBQ"/>
    <property type="match status" value="2"/>
</dbReference>
<dbReference type="InterPro" id="IPR029071">
    <property type="entry name" value="Ubiquitin-like_domsf"/>
</dbReference>
<dbReference type="Proteomes" id="UP000264353">
    <property type="component" value="Chromosome A6"/>
</dbReference>
<name>A0A397Z0S8_BRACM</name>
<dbReference type="InterPro" id="IPR019956">
    <property type="entry name" value="Ubiquitin_dom"/>
</dbReference>
<dbReference type="InterPro" id="IPR000626">
    <property type="entry name" value="Ubiquitin-like_dom"/>
</dbReference>
<reference evidence="3 4" key="1">
    <citation type="submission" date="2018-06" db="EMBL/GenBank/DDBJ databases">
        <title>WGS assembly of Brassica rapa FPsc.</title>
        <authorList>
            <person name="Bowman J."/>
            <person name="Kohchi T."/>
            <person name="Yamato K."/>
            <person name="Jenkins J."/>
            <person name="Shu S."/>
            <person name="Ishizaki K."/>
            <person name="Yamaoka S."/>
            <person name="Nishihama R."/>
            <person name="Nakamura Y."/>
            <person name="Berger F."/>
            <person name="Adam C."/>
            <person name="Aki S."/>
            <person name="Althoff F."/>
            <person name="Araki T."/>
            <person name="Arteaga-Vazquez M."/>
            <person name="Balasubrmanian S."/>
            <person name="Bauer D."/>
            <person name="Boehm C."/>
            <person name="Briginshaw L."/>
            <person name="Caballero-Perez J."/>
            <person name="Catarino B."/>
            <person name="Chen F."/>
            <person name="Chiyoda S."/>
            <person name="Chovatia M."/>
            <person name="Davies K."/>
            <person name="Delmans M."/>
            <person name="Demura T."/>
            <person name="Dierschke T."/>
            <person name="Dolan L."/>
            <person name="Dorantes-Acosta A."/>
            <person name="Eklund D."/>
            <person name="Florent S."/>
            <person name="Flores-Sandoval E."/>
            <person name="Fujiyama A."/>
            <person name="Fukuzawa H."/>
            <person name="Galik B."/>
            <person name="Grimanelli D."/>
            <person name="Grimwood J."/>
            <person name="Grossniklaus U."/>
            <person name="Hamada T."/>
            <person name="Haseloff J."/>
            <person name="Hetherington A."/>
            <person name="Higo A."/>
            <person name="Hirakawa Y."/>
            <person name="Hundley H."/>
            <person name="Ikeda Y."/>
            <person name="Inoue K."/>
            <person name="Inoue S."/>
            <person name="Ishida S."/>
            <person name="Jia Q."/>
            <person name="Kakita M."/>
            <person name="Kanazawa T."/>
            <person name="Kawai Y."/>
            <person name="Kawashima T."/>
            <person name="Kennedy M."/>
            <person name="Kinose K."/>
            <person name="Kinoshita T."/>
            <person name="Kohara Y."/>
            <person name="Koide E."/>
            <person name="Komatsu K."/>
            <person name="Kopischke S."/>
            <person name="Kubo M."/>
            <person name="Kyozuka J."/>
            <person name="Lagercrantz U."/>
            <person name="Lin S."/>
            <person name="Lindquist E."/>
            <person name="Lipzen A."/>
            <person name="Lu C."/>
            <person name="Luna E."/>
            <person name="Martienssen R."/>
            <person name="Minamino N."/>
            <person name="Mizutani M."/>
            <person name="Mizutani M."/>
            <person name="Mochizuki N."/>
            <person name="Monte I."/>
            <person name="Mosher R."/>
            <person name="Nagasaki H."/>
            <person name="Nakagami H."/>
            <person name="Naramoto S."/>
            <person name="Nishitani K."/>
            <person name="Ohtani M."/>
            <person name="Okamoto T."/>
            <person name="Okumura M."/>
            <person name="Phillips J."/>
            <person name="Pollak B."/>
            <person name="Reinders A."/>
            <person name="Roevekamp M."/>
            <person name="Sano R."/>
            <person name="Sawa S."/>
            <person name="Schmid M."/>
            <person name="Shirakawa M."/>
            <person name="Solano R."/>
            <person name="Spunde A."/>
            <person name="Suetsugu N."/>
            <person name="Sugano S."/>
            <person name="Sugiyama A."/>
            <person name="Sun R."/>
            <person name="Suzuki Y."/>
            <person name="Takenaka M."/>
            <person name="Takezawa D."/>
            <person name="Tomogane H."/>
            <person name="Tsuzuki M."/>
            <person name="Ueda T."/>
            <person name="Umeda M."/>
            <person name="Ward J."/>
            <person name="Watanabe Y."/>
            <person name="Yazaki K."/>
            <person name="Yokoyama R."/>
            <person name="Yoshitake Y."/>
            <person name="Yotsui I."/>
            <person name="Zachgo S."/>
            <person name="Schmutz J."/>
        </authorList>
    </citation>
    <scope>NUCLEOTIDE SEQUENCE [LARGE SCALE GENOMIC DNA]</scope>
    <source>
        <strain evidence="4">cv. B-3</strain>
    </source>
</reference>
<sequence>MEDHRTVADYNIQKDSTLHLVLRLGGFMKIFVKFLARKTIALVVQSSCTIDSVKTMIQRKEGVRTDQQRLLFAGYQIEGGRTMADYNIQQDSTLHCVLRLSESMCIFIKTLTGKTIALDEVKSLDTIENVKARIQNKEGIPKHRQMLSFAGQQLEDGRCLTDYHIWKESILHIRFLSARMHIFVKTLTGKIIALEVS</sequence>
<dbReference type="FunFam" id="3.10.20.90:FF:000160">
    <property type="entry name" value="Polyubiquitin-C"/>
    <property type="match status" value="2"/>
</dbReference>
<dbReference type="PRINTS" id="PR00348">
    <property type="entry name" value="UBIQUITIN"/>
</dbReference>
<evidence type="ECO:0000256" key="1">
    <source>
        <dbReference type="ARBA" id="ARBA00022499"/>
    </source>
</evidence>
<feature type="domain" description="Ubiquitin-like" evidence="2">
    <location>
        <begin position="28"/>
        <end position="103"/>
    </location>
</feature>
<dbReference type="PANTHER" id="PTHR10666">
    <property type="entry name" value="UBIQUITIN"/>
    <property type="match status" value="1"/>
</dbReference>
<dbReference type="PROSITE" id="PS50053">
    <property type="entry name" value="UBIQUITIN_2"/>
    <property type="match status" value="3"/>
</dbReference>
<feature type="domain" description="Ubiquitin-like" evidence="2">
    <location>
        <begin position="104"/>
        <end position="173"/>
    </location>
</feature>
<dbReference type="Pfam" id="PF00240">
    <property type="entry name" value="ubiquitin"/>
    <property type="match status" value="3"/>
</dbReference>
<organism evidence="3 4">
    <name type="scientific">Brassica campestris</name>
    <name type="common">Field mustard</name>
    <dbReference type="NCBI Taxonomy" id="3711"/>
    <lineage>
        <taxon>Eukaryota</taxon>
        <taxon>Viridiplantae</taxon>
        <taxon>Streptophyta</taxon>
        <taxon>Embryophyta</taxon>
        <taxon>Tracheophyta</taxon>
        <taxon>Spermatophyta</taxon>
        <taxon>Magnoliopsida</taxon>
        <taxon>eudicotyledons</taxon>
        <taxon>Gunneridae</taxon>
        <taxon>Pentapetalae</taxon>
        <taxon>rosids</taxon>
        <taxon>malvids</taxon>
        <taxon>Brassicales</taxon>
        <taxon>Brassicaceae</taxon>
        <taxon>Brassiceae</taxon>
        <taxon>Brassica</taxon>
    </lineage>
</organism>
<protein>
    <recommendedName>
        <fullName evidence="2">Ubiquitin-like domain-containing protein</fullName>
    </recommendedName>
</protein>
<evidence type="ECO:0000259" key="2">
    <source>
        <dbReference type="PROSITE" id="PS50053"/>
    </source>
</evidence>
<keyword evidence="1" id="KW-1017">Isopeptide bond</keyword>
<dbReference type="SMR" id="A0A397Z0S8"/>
<dbReference type="GO" id="GO:0003729">
    <property type="term" value="F:mRNA binding"/>
    <property type="evidence" value="ECO:0007669"/>
    <property type="project" value="UniProtKB-ARBA"/>
</dbReference>
<dbReference type="InterPro" id="IPR050158">
    <property type="entry name" value="Ubiquitin_ubiquitin-like"/>
</dbReference>
<proteinExistence type="predicted"/>
<dbReference type="SUPFAM" id="SSF54236">
    <property type="entry name" value="Ubiquitin-like"/>
    <property type="match status" value="3"/>
</dbReference>
<gene>
    <name evidence="3" type="ORF">BRARA_F02539</name>
</gene>
<evidence type="ECO:0000313" key="4">
    <source>
        <dbReference type="Proteomes" id="UP000264353"/>
    </source>
</evidence>
<dbReference type="AlphaFoldDB" id="A0A397Z0S8"/>